<dbReference type="EMBL" id="VFBM01000037">
    <property type="protein sequence ID" value="TNX84875.1"/>
    <property type="molecule type" value="Genomic_DNA"/>
</dbReference>
<gene>
    <name evidence="1" type="ORF">FHY67_15785</name>
</gene>
<dbReference type="AlphaFoldDB" id="A0A8H2PTE8"/>
<accession>A0A8H2PTE8</accession>
<name>A0A8H2PTE8_ACIRA</name>
<protein>
    <submittedName>
        <fullName evidence="1">Uncharacterized protein</fullName>
    </submittedName>
</protein>
<dbReference type="Proteomes" id="UP000314285">
    <property type="component" value="Unassembled WGS sequence"/>
</dbReference>
<dbReference type="RefSeq" id="WP_139880952.1">
    <property type="nucleotide sequence ID" value="NZ_CP157451.1"/>
</dbReference>
<evidence type="ECO:0000313" key="2">
    <source>
        <dbReference type="Proteomes" id="UP000314285"/>
    </source>
</evidence>
<reference evidence="1 2" key="1">
    <citation type="submission" date="2019-06" db="EMBL/GenBank/DDBJ databases">
        <title>Genome of Acinetobacter radioresistens APH1, a phenol degrading strain.</title>
        <authorList>
            <person name="Liu Y."/>
        </authorList>
    </citation>
    <scope>NUCLEOTIDE SEQUENCE [LARGE SCALE GENOMIC DNA]</scope>
    <source>
        <strain evidence="1 2">APH1</strain>
    </source>
</reference>
<comment type="caution">
    <text evidence="1">The sequence shown here is derived from an EMBL/GenBank/DDBJ whole genome shotgun (WGS) entry which is preliminary data.</text>
</comment>
<proteinExistence type="predicted"/>
<evidence type="ECO:0000313" key="1">
    <source>
        <dbReference type="EMBL" id="TNX84875.1"/>
    </source>
</evidence>
<sequence length="103" mass="11494">MKPISRQVMHSSSFLSGNLNSSFGTKNTVACIKGSTRALGKDYRDATVVLYSKATLLPLAVKKPDRNYEYQFYGLNQDLTCFVVGLDDRKKFNAVIQDNVVPK</sequence>
<organism evidence="1 2">
    <name type="scientific">Acinetobacter radioresistens</name>
    <dbReference type="NCBI Taxonomy" id="40216"/>
    <lineage>
        <taxon>Bacteria</taxon>
        <taxon>Pseudomonadati</taxon>
        <taxon>Pseudomonadota</taxon>
        <taxon>Gammaproteobacteria</taxon>
        <taxon>Moraxellales</taxon>
        <taxon>Moraxellaceae</taxon>
        <taxon>Acinetobacter</taxon>
    </lineage>
</organism>